<gene>
    <name evidence="1" type="ORF">ENQ20_19740</name>
</gene>
<protein>
    <recommendedName>
        <fullName evidence="2">Neutral/alkaline non-lysosomal ceramidase N-terminal domain-containing protein</fullName>
    </recommendedName>
</protein>
<dbReference type="AlphaFoldDB" id="A0A7C1JYX8"/>
<comment type="caution">
    <text evidence="1">The sequence shown here is derived from an EMBL/GenBank/DDBJ whole genome shotgun (WGS) entry which is preliminary data.</text>
</comment>
<dbReference type="EMBL" id="DSMG01000198">
    <property type="protein sequence ID" value="HDX33688.1"/>
    <property type="molecule type" value="Genomic_DNA"/>
</dbReference>
<accession>A0A7C1JYX8</accession>
<sequence length="404" mass="43422">MSLLAGYAESKITPSLERSVYLAGFGRNRRATSVHDDLYVRALALRSENVTVILAAVDLIGLPRHVTQAIEQAVQRTAPEAWLVVAATHTHHGPDTLGLWGPDEWIRGVDEVYLSWLKQTIAETAVKALATTQPAQMRAASTQVTGVARNARNPEILDEELSCLQFVAGEDLRPLATLLVYPCHPEVLWDHNPSITSDYLHTMRLVVEQETGAPCLGMVGALGGMMTPAMPGNTFEDAARMGTILSKAALAALANAPLQTIGRMEYCRDLFTLPLANPLFQMAIRAGLLTGSLNEDGSLTTEASLLQLGDAAIFFMPGEVLPKLGLQYKAMLKAAGARHAILVGLANDELGYILPADDFVYPDDPLNPGAHYEESMSVSVEVGPKLTNALEALLSRTDLSATCG</sequence>
<organism evidence="1">
    <name type="scientific">Caldilinea aerophila</name>
    <dbReference type="NCBI Taxonomy" id="133453"/>
    <lineage>
        <taxon>Bacteria</taxon>
        <taxon>Bacillati</taxon>
        <taxon>Chloroflexota</taxon>
        <taxon>Caldilineae</taxon>
        <taxon>Caldilineales</taxon>
        <taxon>Caldilineaceae</taxon>
        <taxon>Caldilinea</taxon>
    </lineage>
</organism>
<name>A0A7C1JYX8_9CHLR</name>
<proteinExistence type="predicted"/>
<evidence type="ECO:0000313" key="1">
    <source>
        <dbReference type="EMBL" id="HDX33688.1"/>
    </source>
</evidence>
<evidence type="ECO:0008006" key="2">
    <source>
        <dbReference type="Google" id="ProtNLM"/>
    </source>
</evidence>
<reference evidence="1" key="1">
    <citation type="journal article" date="2020" name="mSystems">
        <title>Genome- and Community-Level Interaction Insights into Carbon Utilization and Element Cycling Functions of Hydrothermarchaeota in Hydrothermal Sediment.</title>
        <authorList>
            <person name="Zhou Z."/>
            <person name="Liu Y."/>
            <person name="Xu W."/>
            <person name="Pan J."/>
            <person name="Luo Z.H."/>
            <person name="Li M."/>
        </authorList>
    </citation>
    <scope>NUCLEOTIDE SEQUENCE [LARGE SCALE GENOMIC DNA]</scope>
    <source>
        <strain evidence="1">SpSt-289</strain>
    </source>
</reference>